<accession>A0A9P8P088</accession>
<feature type="domain" description="Autophagy-related protein 16" evidence="3">
    <location>
        <begin position="33"/>
        <end position="136"/>
    </location>
</feature>
<dbReference type="Gene3D" id="1.20.5.170">
    <property type="match status" value="1"/>
</dbReference>
<proteinExistence type="inferred from homology"/>
<comment type="similarity">
    <text evidence="1">Belongs to the ATG16 family.</text>
</comment>
<evidence type="ECO:0000256" key="2">
    <source>
        <dbReference type="SAM" id="Coils"/>
    </source>
</evidence>
<evidence type="ECO:0000313" key="5">
    <source>
        <dbReference type="Proteomes" id="UP000788993"/>
    </source>
</evidence>
<gene>
    <name evidence="4" type="ORF">OGATHE_004531</name>
</gene>
<name>A0A9P8P088_9ASCO</name>
<evidence type="ECO:0000259" key="3">
    <source>
        <dbReference type="Pfam" id="PF08614"/>
    </source>
</evidence>
<dbReference type="InterPro" id="IPR013923">
    <property type="entry name" value="Autophagy-rel_prot_16_dom"/>
</dbReference>
<keyword evidence="2" id="KW-0175">Coiled coil</keyword>
<evidence type="ECO:0000256" key="1">
    <source>
        <dbReference type="ARBA" id="ARBA00005331"/>
    </source>
</evidence>
<dbReference type="EMBL" id="JAEUBD010001266">
    <property type="protein sequence ID" value="KAH3662955.1"/>
    <property type="molecule type" value="Genomic_DNA"/>
</dbReference>
<evidence type="ECO:0000313" key="4">
    <source>
        <dbReference type="EMBL" id="KAH3662955.1"/>
    </source>
</evidence>
<dbReference type="CDD" id="cd22887">
    <property type="entry name" value="Atg16_CCD"/>
    <property type="match status" value="1"/>
</dbReference>
<dbReference type="AlphaFoldDB" id="A0A9P8P088"/>
<organism evidence="4 5">
    <name type="scientific">Ogataea polymorpha</name>
    <dbReference type="NCBI Taxonomy" id="460523"/>
    <lineage>
        <taxon>Eukaryota</taxon>
        <taxon>Fungi</taxon>
        <taxon>Dikarya</taxon>
        <taxon>Ascomycota</taxon>
        <taxon>Saccharomycotina</taxon>
        <taxon>Pichiomycetes</taxon>
        <taxon>Pichiales</taxon>
        <taxon>Pichiaceae</taxon>
        <taxon>Ogataea</taxon>
    </lineage>
</organism>
<keyword evidence="5" id="KW-1185">Reference proteome</keyword>
<dbReference type="Pfam" id="PF08614">
    <property type="entry name" value="ATG16"/>
    <property type="match status" value="1"/>
</dbReference>
<feature type="coiled-coil region" evidence="2">
    <location>
        <begin position="12"/>
        <end position="145"/>
    </location>
</feature>
<protein>
    <recommendedName>
        <fullName evidence="3">Autophagy-related protein 16 domain-containing protein</fullName>
    </recommendedName>
</protein>
<sequence>MSGRDTGAFLERDDSKKTVLDLLGEIDQLKQKLDLAEDSLKHETAKNKELVKQLSTVKNNLNILTDGYKKLQERHLRLQEESKIKFQNLESLNDDILSLNIENNLLNDRMAKLKQENESLIERWMKRVKQEAEVLNDANEALSRSEKSLKPEG</sequence>
<reference evidence="4" key="2">
    <citation type="submission" date="2021-01" db="EMBL/GenBank/DDBJ databases">
        <authorList>
            <person name="Schikora-Tamarit M.A."/>
        </authorList>
    </citation>
    <scope>NUCLEOTIDE SEQUENCE</scope>
    <source>
        <strain evidence="4">NCAIM Y.01608</strain>
    </source>
</reference>
<dbReference type="Proteomes" id="UP000788993">
    <property type="component" value="Unassembled WGS sequence"/>
</dbReference>
<reference evidence="4" key="1">
    <citation type="journal article" date="2021" name="Open Biol.">
        <title>Shared evolutionary footprints suggest mitochondrial oxidative damage underlies multiple complex I losses in fungi.</title>
        <authorList>
            <person name="Schikora-Tamarit M.A."/>
            <person name="Marcet-Houben M."/>
            <person name="Nosek J."/>
            <person name="Gabaldon T."/>
        </authorList>
    </citation>
    <scope>NUCLEOTIDE SEQUENCE</scope>
    <source>
        <strain evidence="4">NCAIM Y.01608</strain>
    </source>
</reference>
<comment type="caution">
    <text evidence="4">The sequence shown here is derived from an EMBL/GenBank/DDBJ whole genome shotgun (WGS) entry which is preliminary data.</text>
</comment>